<dbReference type="PANTHER" id="PTHR34512:SF30">
    <property type="entry name" value="OUTER MEMBRANE PROTEIN ASSEMBLY FACTOR BAMB"/>
    <property type="match status" value="1"/>
</dbReference>
<protein>
    <submittedName>
        <fullName evidence="2">Outer membrane biogenesis protein BamB</fullName>
    </submittedName>
</protein>
<dbReference type="InterPro" id="IPR002372">
    <property type="entry name" value="PQQ_rpt_dom"/>
</dbReference>
<dbReference type="EMBL" id="SJPL01000001">
    <property type="protein sequence ID" value="TWT70817.1"/>
    <property type="molecule type" value="Genomic_DNA"/>
</dbReference>
<dbReference type="Proteomes" id="UP000317238">
    <property type="component" value="Unassembled WGS sequence"/>
</dbReference>
<dbReference type="SUPFAM" id="SSF50998">
    <property type="entry name" value="Quinoprotein alcohol dehydrogenase-like"/>
    <property type="match status" value="1"/>
</dbReference>
<sequence>MKSPTVSLRADRWRCLSFVLVLVAGTVSADWPQWRGPNRDGHADAGRYLQQWPQGGPAMAWQNDKLGIGYSSPAMVDGRIYTMGSLHGQCYLHCISADDGSVIWSTPFCRAGTGDDYMDGWGGGPRGTPTVDGDQIFVVSDIGVVAAFDLAGQLQWKVDMVEQFGGEIPKWGYSESPLVDGNKVLVTPGRRMFIVGLDRKTGDVTWTTKGIEEPAQYVSIVKGELDGKPYYVTAVKAGLIGIDANTGRQIFMEPATGNQTAVIPTAVIDGSLIYHTSDYNAGNQLIELSSDGDRLIAEVLYAESAKSMQNHHGGVVLVDGVIYGCSRTNRGEWMAQDHRSGEVLWTQLARPNQSGAIAFADGRLYCYGDKDGIVRLVVPNREGFQQVGELKLPKTFEGNRGSNNRGAIWSHPVVADGMLFIRDQNLMFAFDIAR</sequence>
<comment type="caution">
    <text evidence="2">The sequence shown here is derived from an EMBL/GenBank/DDBJ whole genome shotgun (WGS) entry which is preliminary data.</text>
</comment>
<dbReference type="InterPro" id="IPR018391">
    <property type="entry name" value="PQQ_b-propeller_rpt"/>
</dbReference>
<name>A0A5C5Y545_9PLAN</name>
<accession>A0A5C5Y545</accession>
<dbReference type="RefSeq" id="WP_146439497.1">
    <property type="nucleotide sequence ID" value="NZ_SJPL01000001.1"/>
</dbReference>
<dbReference type="PANTHER" id="PTHR34512">
    <property type="entry name" value="CELL SURFACE PROTEIN"/>
    <property type="match status" value="1"/>
</dbReference>
<gene>
    <name evidence="2" type="ORF">Pan14r_31250</name>
</gene>
<dbReference type="Pfam" id="PF13360">
    <property type="entry name" value="PQQ_2"/>
    <property type="match status" value="1"/>
</dbReference>
<dbReference type="Gene3D" id="2.130.10.10">
    <property type="entry name" value="YVTN repeat-like/Quinoprotein amine dehydrogenase"/>
    <property type="match status" value="1"/>
</dbReference>
<evidence type="ECO:0000313" key="2">
    <source>
        <dbReference type="EMBL" id="TWT70817.1"/>
    </source>
</evidence>
<dbReference type="SMART" id="SM00564">
    <property type="entry name" value="PQQ"/>
    <property type="match status" value="4"/>
</dbReference>
<evidence type="ECO:0000259" key="1">
    <source>
        <dbReference type="Pfam" id="PF13360"/>
    </source>
</evidence>
<dbReference type="InterPro" id="IPR011047">
    <property type="entry name" value="Quinoprotein_ADH-like_sf"/>
</dbReference>
<reference evidence="2 3" key="1">
    <citation type="submission" date="2019-02" db="EMBL/GenBank/DDBJ databases">
        <title>Deep-cultivation of Planctomycetes and their phenomic and genomic characterization uncovers novel biology.</title>
        <authorList>
            <person name="Wiegand S."/>
            <person name="Jogler M."/>
            <person name="Boedeker C."/>
            <person name="Pinto D."/>
            <person name="Vollmers J."/>
            <person name="Rivas-Marin E."/>
            <person name="Kohn T."/>
            <person name="Peeters S.H."/>
            <person name="Heuer A."/>
            <person name="Rast P."/>
            <person name="Oberbeckmann S."/>
            <person name="Bunk B."/>
            <person name="Jeske O."/>
            <person name="Meyerdierks A."/>
            <person name="Storesund J.E."/>
            <person name="Kallscheuer N."/>
            <person name="Luecker S."/>
            <person name="Lage O.M."/>
            <person name="Pohl T."/>
            <person name="Merkel B.J."/>
            <person name="Hornburger P."/>
            <person name="Mueller R.-W."/>
            <person name="Bruemmer F."/>
            <person name="Labrenz M."/>
            <person name="Spormann A.M."/>
            <person name="Op Den Camp H."/>
            <person name="Overmann J."/>
            <person name="Amann R."/>
            <person name="Jetten M.S.M."/>
            <person name="Mascher T."/>
            <person name="Medema M.H."/>
            <person name="Devos D.P."/>
            <person name="Kaster A.-K."/>
            <person name="Ovreas L."/>
            <person name="Rohde M."/>
            <person name="Galperin M.Y."/>
            <person name="Jogler C."/>
        </authorList>
    </citation>
    <scope>NUCLEOTIDE SEQUENCE [LARGE SCALE GENOMIC DNA]</scope>
    <source>
        <strain evidence="2 3">Pan14r</strain>
    </source>
</reference>
<proteinExistence type="predicted"/>
<dbReference type="OrthoDB" id="229752at2"/>
<evidence type="ECO:0000313" key="3">
    <source>
        <dbReference type="Proteomes" id="UP000317238"/>
    </source>
</evidence>
<dbReference type="InterPro" id="IPR015943">
    <property type="entry name" value="WD40/YVTN_repeat-like_dom_sf"/>
</dbReference>
<dbReference type="AlphaFoldDB" id="A0A5C5Y545"/>
<feature type="domain" description="Pyrrolo-quinoline quinone repeat" evidence="1">
    <location>
        <begin position="92"/>
        <end position="347"/>
    </location>
</feature>
<keyword evidence="3" id="KW-1185">Reference proteome</keyword>
<organism evidence="2 3">
    <name type="scientific">Crateriforma conspicua</name>
    <dbReference type="NCBI Taxonomy" id="2527996"/>
    <lineage>
        <taxon>Bacteria</taxon>
        <taxon>Pseudomonadati</taxon>
        <taxon>Planctomycetota</taxon>
        <taxon>Planctomycetia</taxon>
        <taxon>Planctomycetales</taxon>
        <taxon>Planctomycetaceae</taxon>
        <taxon>Crateriforma</taxon>
    </lineage>
</organism>